<gene>
    <name evidence="1" type="ORF">F8388_007637</name>
</gene>
<sequence>MQIAILRCTTGRIRVNPCLDFGHGHSFGLGEGTEPSSSHVAHSCDRSLLSSLSELLCTTPPPPPPPSSSSSSICARLGENLSLCLRHQLLRSFSFPPILDSIIADCHLSLKYRRKVPFSIQRSKNRRDKS</sequence>
<reference evidence="1 2" key="1">
    <citation type="journal article" date="2020" name="bioRxiv">
        <title>Sequence and annotation of 42 cannabis genomes reveals extensive copy number variation in cannabinoid synthesis and pathogen resistance genes.</title>
        <authorList>
            <person name="Mckernan K.J."/>
            <person name="Helbert Y."/>
            <person name="Kane L.T."/>
            <person name="Ebling H."/>
            <person name="Zhang L."/>
            <person name="Liu B."/>
            <person name="Eaton Z."/>
            <person name="Mclaughlin S."/>
            <person name="Kingan S."/>
            <person name="Baybayan P."/>
            <person name="Concepcion G."/>
            <person name="Jordan M."/>
            <person name="Riva A."/>
            <person name="Barbazuk W."/>
            <person name="Harkins T."/>
        </authorList>
    </citation>
    <scope>NUCLEOTIDE SEQUENCE [LARGE SCALE GENOMIC DNA]</scope>
    <source>
        <strain evidence="2">cv. Jamaican Lion 4</strain>
        <tissue evidence="1">Leaf</tissue>
    </source>
</reference>
<evidence type="ECO:0000313" key="2">
    <source>
        <dbReference type="Proteomes" id="UP000525078"/>
    </source>
</evidence>
<evidence type="ECO:0000313" key="1">
    <source>
        <dbReference type="EMBL" id="KAF4361621.1"/>
    </source>
</evidence>
<dbReference type="Proteomes" id="UP000525078">
    <property type="component" value="Unassembled WGS sequence"/>
</dbReference>
<dbReference type="AlphaFoldDB" id="A0A7J6ET87"/>
<dbReference type="EMBL" id="JAATIP010000191">
    <property type="protein sequence ID" value="KAF4361621.1"/>
    <property type="molecule type" value="Genomic_DNA"/>
</dbReference>
<accession>A0A7J6ET87</accession>
<organism evidence="1 2">
    <name type="scientific">Cannabis sativa</name>
    <name type="common">Hemp</name>
    <name type="synonym">Marijuana</name>
    <dbReference type="NCBI Taxonomy" id="3483"/>
    <lineage>
        <taxon>Eukaryota</taxon>
        <taxon>Viridiplantae</taxon>
        <taxon>Streptophyta</taxon>
        <taxon>Embryophyta</taxon>
        <taxon>Tracheophyta</taxon>
        <taxon>Spermatophyta</taxon>
        <taxon>Magnoliopsida</taxon>
        <taxon>eudicotyledons</taxon>
        <taxon>Gunneridae</taxon>
        <taxon>Pentapetalae</taxon>
        <taxon>rosids</taxon>
        <taxon>fabids</taxon>
        <taxon>Rosales</taxon>
        <taxon>Cannabaceae</taxon>
        <taxon>Cannabis</taxon>
    </lineage>
</organism>
<protein>
    <submittedName>
        <fullName evidence="1">Uncharacterized protein</fullName>
    </submittedName>
</protein>
<proteinExistence type="predicted"/>
<name>A0A7J6ET87_CANSA</name>
<comment type="caution">
    <text evidence="1">The sequence shown here is derived from an EMBL/GenBank/DDBJ whole genome shotgun (WGS) entry which is preliminary data.</text>
</comment>